<dbReference type="EMBL" id="CP108164">
    <property type="protein sequence ID" value="WTQ83188.1"/>
    <property type="molecule type" value="Genomic_DNA"/>
</dbReference>
<evidence type="ECO:0000313" key="2">
    <source>
        <dbReference type="EMBL" id="WTQ83188.1"/>
    </source>
</evidence>
<evidence type="ECO:0000259" key="1">
    <source>
        <dbReference type="PROSITE" id="PS50126"/>
    </source>
</evidence>
<dbReference type="InterPro" id="IPR012340">
    <property type="entry name" value="NA-bd_OB-fold"/>
</dbReference>
<dbReference type="InterPro" id="IPR003029">
    <property type="entry name" value="S1_domain"/>
</dbReference>
<dbReference type="SMART" id="SM00316">
    <property type="entry name" value="S1"/>
    <property type="match status" value="1"/>
</dbReference>
<dbReference type="Proteomes" id="UP001622557">
    <property type="component" value="Chromosome"/>
</dbReference>
<keyword evidence="3" id="KW-1185">Reference proteome</keyword>
<evidence type="ECO:0000313" key="3">
    <source>
        <dbReference type="Proteomes" id="UP001622557"/>
    </source>
</evidence>
<feature type="domain" description="S1 motif" evidence="1">
    <location>
        <begin position="17"/>
        <end position="88"/>
    </location>
</feature>
<gene>
    <name evidence="2" type="ORF">OG350_24070</name>
</gene>
<sequence>MSTEKQWEEAKSLYPLGAEVQATVKVKFPFGVFLELPGAPEVTGFLDIASYNPTTGPDPASLPDAGSPVDVVVSFHNERDKQIRVRVGPAAHHIANKETRDRA</sequence>
<dbReference type="Gene3D" id="2.40.50.140">
    <property type="entry name" value="Nucleic acid-binding proteins"/>
    <property type="match status" value="1"/>
</dbReference>
<dbReference type="SUPFAM" id="SSF50249">
    <property type="entry name" value="Nucleic acid-binding proteins"/>
    <property type="match status" value="1"/>
</dbReference>
<accession>A0ABZ1KWE8</accession>
<reference evidence="2 3" key="1">
    <citation type="submission" date="2022-10" db="EMBL/GenBank/DDBJ databases">
        <title>The complete genomes of actinobacterial strains from the NBC collection.</title>
        <authorList>
            <person name="Joergensen T.S."/>
            <person name="Alvarez Arevalo M."/>
            <person name="Sterndorff E.B."/>
            <person name="Faurdal D."/>
            <person name="Vuksanovic O."/>
            <person name="Mourched A.-S."/>
            <person name="Charusanti P."/>
            <person name="Shaw S."/>
            <person name="Blin K."/>
            <person name="Weber T."/>
        </authorList>
    </citation>
    <scope>NUCLEOTIDE SEQUENCE [LARGE SCALE GENOMIC DNA]</scope>
    <source>
        <strain evidence="2 3">NBC_00156</strain>
    </source>
</reference>
<organism evidence="2 3">
    <name type="scientific">Streptomyces achromogenes</name>
    <dbReference type="NCBI Taxonomy" id="67255"/>
    <lineage>
        <taxon>Bacteria</taxon>
        <taxon>Bacillati</taxon>
        <taxon>Actinomycetota</taxon>
        <taxon>Actinomycetes</taxon>
        <taxon>Kitasatosporales</taxon>
        <taxon>Streptomycetaceae</taxon>
        <taxon>Streptomyces</taxon>
    </lineage>
</organism>
<dbReference type="PROSITE" id="PS50126">
    <property type="entry name" value="S1"/>
    <property type="match status" value="1"/>
</dbReference>
<protein>
    <recommendedName>
        <fullName evidence="1">S1 motif domain-containing protein</fullName>
    </recommendedName>
</protein>
<dbReference type="RefSeq" id="WP_405449731.1">
    <property type="nucleotide sequence ID" value="NZ_CP108164.1"/>
</dbReference>
<dbReference type="GeneID" id="97283568"/>
<name>A0ABZ1KWE8_STRAH</name>
<proteinExistence type="predicted"/>